<keyword evidence="2" id="KW-0472">Membrane</keyword>
<proteinExistence type="predicted"/>
<reference evidence="3" key="1">
    <citation type="submission" date="2020-12" db="EMBL/GenBank/DDBJ databases">
        <title>Oil enriched cultivation method for isolating marine PHA-producing bacteria.</title>
        <authorList>
            <person name="Zheng W."/>
            <person name="Yu S."/>
            <person name="Huang Y."/>
        </authorList>
    </citation>
    <scope>NUCLEOTIDE SEQUENCE</scope>
    <source>
        <strain evidence="3">SY-2-3</strain>
    </source>
</reference>
<feature type="region of interest" description="Disordered" evidence="1">
    <location>
        <begin position="131"/>
        <end position="152"/>
    </location>
</feature>
<gene>
    <name evidence="3" type="ORF">JF547_08360</name>
</gene>
<dbReference type="EMBL" id="JAEKJW010000002">
    <property type="protein sequence ID" value="MBN8196476.1"/>
    <property type="molecule type" value="Genomic_DNA"/>
</dbReference>
<evidence type="ECO:0008006" key="5">
    <source>
        <dbReference type="Google" id="ProtNLM"/>
    </source>
</evidence>
<evidence type="ECO:0000313" key="4">
    <source>
        <dbReference type="Proteomes" id="UP000664405"/>
    </source>
</evidence>
<feature type="compositionally biased region" description="Polar residues" evidence="1">
    <location>
        <begin position="131"/>
        <end position="145"/>
    </location>
</feature>
<feature type="transmembrane region" description="Helical" evidence="2">
    <location>
        <begin position="95"/>
        <end position="114"/>
    </location>
</feature>
<keyword evidence="2" id="KW-1133">Transmembrane helix</keyword>
<evidence type="ECO:0000256" key="2">
    <source>
        <dbReference type="SAM" id="Phobius"/>
    </source>
</evidence>
<organism evidence="3 4">
    <name type="scientific">Thalassospira povalilytica</name>
    <dbReference type="NCBI Taxonomy" id="732237"/>
    <lineage>
        <taxon>Bacteria</taxon>
        <taxon>Pseudomonadati</taxon>
        <taxon>Pseudomonadota</taxon>
        <taxon>Alphaproteobacteria</taxon>
        <taxon>Rhodospirillales</taxon>
        <taxon>Thalassospiraceae</taxon>
        <taxon>Thalassospira</taxon>
    </lineage>
</organism>
<comment type="caution">
    <text evidence="3">The sequence shown here is derived from an EMBL/GenBank/DDBJ whole genome shotgun (WGS) entry which is preliminary data.</text>
</comment>
<feature type="transmembrane region" description="Helical" evidence="2">
    <location>
        <begin position="22"/>
        <end position="45"/>
    </location>
</feature>
<dbReference type="RefSeq" id="WP_206927191.1">
    <property type="nucleotide sequence ID" value="NZ_JAEKJW010000002.1"/>
</dbReference>
<evidence type="ECO:0000256" key="1">
    <source>
        <dbReference type="SAM" id="MobiDB-lite"/>
    </source>
</evidence>
<evidence type="ECO:0000313" key="3">
    <source>
        <dbReference type="EMBL" id="MBN8196476.1"/>
    </source>
</evidence>
<accession>A0A8I1M7R2</accession>
<feature type="transmembrane region" description="Helical" evidence="2">
    <location>
        <begin position="65"/>
        <end position="89"/>
    </location>
</feature>
<keyword evidence="2" id="KW-0812">Transmembrane</keyword>
<dbReference type="AlphaFoldDB" id="A0A8I1M7R2"/>
<sequence length="152" mass="16390">MEATTNSAPQAPSGEGRNLANIVYILYLVGFVTGLTALAGVVMAYMNRTTSDAVAANHFEHQIAIFWRGVIIMVINIVLYMLIGALSFMTLGIGAILYIVPLALGIYWFVWTLIRVIKGMNALGRGETFTPGSTPALTTASSPQPERQEPSL</sequence>
<name>A0A8I1M7R2_9PROT</name>
<protein>
    <recommendedName>
        <fullName evidence="5">DUF4870 domain-containing protein</fullName>
    </recommendedName>
</protein>
<dbReference type="Proteomes" id="UP000664405">
    <property type="component" value="Unassembled WGS sequence"/>
</dbReference>